<gene>
    <name evidence="1" type="ORF">B0H16DRAFT_731028</name>
</gene>
<organism evidence="1 2">
    <name type="scientific">Mycena metata</name>
    <dbReference type="NCBI Taxonomy" id="1033252"/>
    <lineage>
        <taxon>Eukaryota</taxon>
        <taxon>Fungi</taxon>
        <taxon>Dikarya</taxon>
        <taxon>Basidiomycota</taxon>
        <taxon>Agaricomycotina</taxon>
        <taxon>Agaricomycetes</taxon>
        <taxon>Agaricomycetidae</taxon>
        <taxon>Agaricales</taxon>
        <taxon>Marasmiineae</taxon>
        <taxon>Mycenaceae</taxon>
        <taxon>Mycena</taxon>
    </lineage>
</organism>
<sequence>MLPPELVEQIIDHAWGCLTTSSHRHGYSMTQWMLVSRDWLEIVLSVVFRNLWITSNAHINYIIDCGNTQKSFIFELAGIPGPEIYRHISQTCRSLIISVYYSFDGQYASQCEQLIEYATSDSQEDFHPGLNRYKQKYTIPVERICQAISDFTPHISSLHFVLIDCTATYGGWDMYSLISSILPMWYPFSLTELHISFAYTSPHPALLLDAPRGTFFPPRSHSDLPRSCCFEGVRRLVIRDANSRFRRVHDGRLPVAEARRVDGGVQCSGRPVGRARVRPGPAGICAPPPYGNVSRRDDQGYDALSIRRVQTEDFRRMAKTFGTRLVHPLSAFS</sequence>
<accession>A0AAD7NCK1</accession>
<comment type="caution">
    <text evidence="1">The sequence shown here is derived from an EMBL/GenBank/DDBJ whole genome shotgun (WGS) entry which is preliminary data.</text>
</comment>
<name>A0AAD7NCK1_9AGAR</name>
<evidence type="ECO:0000313" key="2">
    <source>
        <dbReference type="Proteomes" id="UP001215598"/>
    </source>
</evidence>
<reference evidence="1" key="1">
    <citation type="submission" date="2023-03" db="EMBL/GenBank/DDBJ databases">
        <title>Massive genome expansion in bonnet fungi (Mycena s.s.) driven by repeated elements and novel gene families across ecological guilds.</title>
        <authorList>
            <consortium name="Lawrence Berkeley National Laboratory"/>
            <person name="Harder C.B."/>
            <person name="Miyauchi S."/>
            <person name="Viragh M."/>
            <person name="Kuo A."/>
            <person name="Thoen E."/>
            <person name="Andreopoulos B."/>
            <person name="Lu D."/>
            <person name="Skrede I."/>
            <person name="Drula E."/>
            <person name="Henrissat B."/>
            <person name="Morin E."/>
            <person name="Kohler A."/>
            <person name="Barry K."/>
            <person name="LaButti K."/>
            <person name="Morin E."/>
            <person name="Salamov A."/>
            <person name="Lipzen A."/>
            <person name="Mereny Z."/>
            <person name="Hegedus B."/>
            <person name="Baldrian P."/>
            <person name="Stursova M."/>
            <person name="Weitz H."/>
            <person name="Taylor A."/>
            <person name="Grigoriev I.V."/>
            <person name="Nagy L.G."/>
            <person name="Martin F."/>
            <person name="Kauserud H."/>
        </authorList>
    </citation>
    <scope>NUCLEOTIDE SEQUENCE</scope>
    <source>
        <strain evidence="1">CBHHK182m</strain>
    </source>
</reference>
<protein>
    <submittedName>
        <fullName evidence="1">Uncharacterized protein</fullName>
    </submittedName>
</protein>
<proteinExistence type="predicted"/>
<dbReference type="AlphaFoldDB" id="A0AAD7NCK1"/>
<dbReference type="Proteomes" id="UP001215598">
    <property type="component" value="Unassembled WGS sequence"/>
</dbReference>
<evidence type="ECO:0000313" key="1">
    <source>
        <dbReference type="EMBL" id="KAJ7755167.1"/>
    </source>
</evidence>
<keyword evidence="2" id="KW-1185">Reference proteome</keyword>
<dbReference type="EMBL" id="JARKIB010000050">
    <property type="protein sequence ID" value="KAJ7755167.1"/>
    <property type="molecule type" value="Genomic_DNA"/>
</dbReference>